<evidence type="ECO:0000313" key="2">
    <source>
        <dbReference type="Proteomes" id="UP000232638"/>
    </source>
</evidence>
<dbReference type="EMBL" id="CP020370">
    <property type="protein sequence ID" value="AUB80892.1"/>
    <property type="molecule type" value="Genomic_DNA"/>
</dbReference>
<reference evidence="1 2" key="1">
    <citation type="submission" date="2017-03" db="EMBL/GenBank/DDBJ databases">
        <title>Complete genome sequence of Candidatus 'Thiodictyon syntrophicum' sp. nov. strain Cad16T, a photolithoautotroph purple sulfur bacterium isolated from an alpine meromictic lake.</title>
        <authorList>
            <person name="Luedin S.M."/>
            <person name="Pothier J.F."/>
            <person name="Danza F."/>
            <person name="Storelli N."/>
            <person name="Wittwer M."/>
            <person name="Tonolla M."/>
        </authorList>
    </citation>
    <scope>NUCLEOTIDE SEQUENCE [LARGE SCALE GENOMIC DNA]</scope>
    <source>
        <strain evidence="1 2">Cad16T</strain>
    </source>
</reference>
<dbReference type="Proteomes" id="UP000232638">
    <property type="component" value="Chromosome"/>
</dbReference>
<organism evidence="1 2">
    <name type="scientific">Candidatus Thiodictyon syntrophicum</name>
    <dbReference type="NCBI Taxonomy" id="1166950"/>
    <lineage>
        <taxon>Bacteria</taxon>
        <taxon>Pseudomonadati</taxon>
        <taxon>Pseudomonadota</taxon>
        <taxon>Gammaproteobacteria</taxon>
        <taxon>Chromatiales</taxon>
        <taxon>Chromatiaceae</taxon>
        <taxon>Thiodictyon</taxon>
    </lineage>
</organism>
<evidence type="ECO:0000313" key="1">
    <source>
        <dbReference type="EMBL" id="AUB80892.1"/>
    </source>
</evidence>
<sequence length="61" mass="6899">MMTEKTENLVLELLRTIGSDISDIKQDLREMALIVVAASIGKNEVLQGWSRTARRARNQDI</sequence>
<name>A0A2K8U5M7_9GAMM</name>
<dbReference type="RefSeq" id="WP_100918673.1">
    <property type="nucleotide sequence ID" value="NZ_CP020370.1"/>
</dbReference>
<accession>A0A2K8U5M7</accession>
<gene>
    <name evidence="1" type="ORF">THSYN_07965</name>
</gene>
<proteinExistence type="predicted"/>
<dbReference type="AlphaFoldDB" id="A0A2K8U5M7"/>
<dbReference type="KEGG" id="tsy:THSYN_07965"/>
<keyword evidence="2" id="KW-1185">Reference proteome</keyword>
<protein>
    <submittedName>
        <fullName evidence="1">Uncharacterized protein</fullName>
    </submittedName>
</protein>